<feature type="non-terminal residue" evidence="3">
    <location>
        <position position="91"/>
    </location>
</feature>
<dbReference type="AlphaFoldDB" id="A0ABD0MU52"/>
<organism evidence="3 4">
    <name type="scientific">Cirrhinus mrigala</name>
    <name type="common">Mrigala</name>
    <dbReference type="NCBI Taxonomy" id="683832"/>
    <lineage>
        <taxon>Eukaryota</taxon>
        <taxon>Metazoa</taxon>
        <taxon>Chordata</taxon>
        <taxon>Craniata</taxon>
        <taxon>Vertebrata</taxon>
        <taxon>Euteleostomi</taxon>
        <taxon>Actinopterygii</taxon>
        <taxon>Neopterygii</taxon>
        <taxon>Teleostei</taxon>
        <taxon>Ostariophysi</taxon>
        <taxon>Cypriniformes</taxon>
        <taxon>Cyprinidae</taxon>
        <taxon>Labeoninae</taxon>
        <taxon>Labeonini</taxon>
        <taxon>Cirrhinus</taxon>
    </lineage>
</organism>
<evidence type="ECO:0000313" key="3">
    <source>
        <dbReference type="EMBL" id="KAL0153548.1"/>
    </source>
</evidence>
<protein>
    <recommendedName>
        <fullName evidence="5">Gamma-glutamyltransferase</fullName>
    </recommendedName>
</protein>
<dbReference type="PANTHER" id="PTHR11686">
    <property type="entry name" value="GAMMA GLUTAMYL TRANSPEPTIDASE"/>
    <property type="match status" value="1"/>
</dbReference>
<evidence type="ECO:0000313" key="4">
    <source>
        <dbReference type="Proteomes" id="UP001529510"/>
    </source>
</evidence>
<keyword evidence="2" id="KW-0732">Signal</keyword>
<dbReference type="SUPFAM" id="SSF56235">
    <property type="entry name" value="N-terminal nucleophile aminohydrolases (Ntn hydrolases)"/>
    <property type="match status" value="1"/>
</dbReference>
<feature type="chain" id="PRO_5044801434" description="Gamma-glutamyltransferase" evidence="2">
    <location>
        <begin position="20"/>
        <end position="91"/>
    </location>
</feature>
<keyword evidence="4" id="KW-1185">Reference proteome</keyword>
<dbReference type="EMBL" id="JAMKFB020000090">
    <property type="protein sequence ID" value="KAL0153548.1"/>
    <property type="molecule type" value="Genomic_DNA"/>
</dbReference>
<dbReference type="Proteomes" id="UP001529510">
    <property type="component" value="Unassembled WGS sequence"/>
</dbReference>
<proteinExistence type="predicted"/>
<comment type="caution">
    <text evidence="3">The sequence shown here is derived from an EMBL/GenBank/DDBJ whole genome shotgun (WGS) entry which is preliminary data.</text>
</comment>
<gene>
    <name evidence="3" type="ORF">M9458_051162</name>
</gene>
<sequence>NPFITFVIAALLMLALILALTLTLRPSDKCYPKAAVAAGAVICSDVGRDMLKRNGSAVDAAIATLLCLSLVNAHSMGIGGGVVFTIYNAST</sequence>
<accession>A0ABD0MU52</accession>
<name>A0ABD0MU52_CIRMR</name>
<dbReference type="InterPro" id="IPR000101">
    <property type="entry name" value="GGT_peptidase"/>
</dbReference>
<feature type="non-terminal residue" evidence="3">
    <location>
        <position position="1"/>
    </location>
</feature>
<evidence type="ECO:0000256" key="1">
    <source>
        <dbReference type="ARBA" id="ARBA00023180"/>
    </source>
</evidence>
<keyword evidence="1" id="KW-0325">Glycoprotein</keyword>
<dbReference type="Pfam" id="PF01019">
    <property type="entry name" value="G_glu_transpept"/>
    <property type="match status" value="1"/>
</dbReference>
<feature type="signal peptide" evidence="2">
    <location>
        <begin position="1"/>
        <end position="19"/>
    </location>
</feature>
<evidence type="ECO:0008006" key="5">
    <source>
        <dbReference type="Google" id="ProtNLM"/>
    </source>
</evidence>
<dbReference type="PANTHER" id="PTHR11686:SF56">
    <property type="entry name" value="GLUTATHIONE HYDROLASE 1 PROENZYME-RELATED"/>
    <property type="match status" value="1"/>
</dbReference>
<evidence type="ECO:0000256" key="2">
    <source>
        <dbReference type="SAM" id="SignalP"/>
    </source>
</evidence>
<reference evidence="3 4" key="1">
    <citation type="submission" date="2024-05" db="EMBL/GenBank/DDBJ databases">
        <title>Genome sequencing and assembly of Indian major carp, Cirrhinus mrigala (Hamilton, 1822).</title>
        <authorList>
            <person name="Mohindra V."/>
            <person name="Chowdhury L.M."/>
            <person name="Lal K."/>
            <person name="Jena J.K."/>
        </authorList>
    </citation>
    <scope>NUCLEOTIDE SEQUENCE [LARGE SCALE GENOMIC DNA]</scope>
    <source>
        <strain evidence="3">CM1030</strain>
        <tissue evidence="3">Blood</tissue>
    </source>
</reference>
<dbReference type="InterPro" id="IPR029055">
    <property type="entry name" value="Ntn_hydrolases_N"/>
</dbReference>